<name>A0A8B8AIK4_CRAVI</name>
<organism evidence="2 3">
    <name type="scientific">Crassostrea virginica</name>
    <name type="common">Eastern oyster</name>
    <dbReference type="NCBI Taxonomy" id="6565"/>
    <lineage>
        <taxon>Eukaryota</taxon>
        <taxon>Metazoa</taxon>
        <taxon>Spiralia</taxon>
        <taxon>Lophotrochozoa</taxon>
        <taxon>Mollusca</taxon>
        <taxon>Bivalvia</taxon>
        <taxon>Autobranchia</taxon>
        <taxon>Pteriomorphia</taxon>
        <taxon>Ostreida</taxon>
        <taxon>Ostreoidea</taxon>
        <taxon>Ostreidae</taxon>
        <taxon>Crassostrea</taxon>
    </lineage>
</organism>
<keyword evidence="2" id="KW-1185">Reference proteome</keyword>
<sequence length="261" mass="30393">MQESDVDRYLRESSKSYKNCRIKNSARRNSLQKKTLGIESEKRLAQSELSREEKHLREHLKHMQIDKMKNYLVKKMRENSLEQEEDLGDFEDDGDVTEPYDPNTYRLTPLLYSPAPKRKDSHEKQGHMYAQRRGRRQSKEFEDLNLDTKTGSLKQPFNVAKRLLSSKSRVKSSSLTKITSPRLQRSATSLDSPRGRLKSSDHSDESSSSAISSLEELHWIGDPEATKSVRRNRKTSEEQHLDFELKKLVKSKRQVTKKNSK</sequence>
<dbReference type="AlphaFoldDB" id="A0A8B8AIK4"/>
<dbReference type="KEGG" id="cvn:111102506"/>
<feature type="region of interest" description="Disordered" evidence="1">
    <location>
        <begin position="80"/>
        <end position="240"/>
    </location>
</feature>
<feature type="compositionally biased region" description="Low complexity" evidence="1">
    <location>
        <begin position="161"/>
        <end position="175"/>
    </location>
</feature>
<evidence type="ECO:0000313" key="2">
    <source>
        <dbReference type="Proteomes" id="UP000694844"/>
    </source>
</evidence>
<reference evidence="3" key="1">
    <citation type="submission" date="2025-08" db="UniProtKB">
        <authorList>
            <consortium name="RefSeq"/>
        </authorList>
    </citation>
    <scope>IDENTIFICATION</scope>
    <source>
        <tissue evidence="3">Whole sample</tissue>
    </source>
</reference>
<feature type="compositionally biased region" description="Basic and acidic residues" evidence="1">
    <location>
        <begin position="215"/>
        <end position="227"/>
    </location>
</feature>
<evidence type="ECO:0000313" key="3">
    <source>
        <dbReference type="RefSeq" id="XP_022291000.1"/>
    </source>
</evidence>
<protein>
    <submittedName>
        <fullName evidence="3">Uncharacterized protein LOC111102506</fullName>
    </submittedName>
</protein>
<dbReference type="RefSeq" id="XP_022291000.1">
    <property type="nucleotide sequence ID" value="XM_022435292.1"/>
</dbReference>
<feature type="compositionally biased region" description="Basic and acidic residues" evidence="1">
    <location>
        <begin position="117"/>
        <end position="126"/>
    </location>
</feature>
<accession>A0A8B8AIK4</accession>
<proteinExistence type="predicted"/>
<feature type="compositionally biased region" description="Acidic residues" evidence="1">
    <location>
        <begin position="81"/>
        <end position="98"/>
    </location>
</feature>
<dbReference type="Proteomes" id="UP000694844">
    <property type="component" value="Chromosome 7"/>
</dbReference>
<feature type="compositionally biased region" description="Polar residues" evidence="1">
    <location>
        <begin position="176"/>
        <end position="191"/>
    </location>
</feature>
<dbReference type="OrthoDB" id="6155116at2759"/>
<dbReference type="GeneID" id="111102506"/>
<evidence type="ECO:0000256" key="1">
    <source>
        <dbReference type="SAM" id="MobiDB-lite"/>
    </source>
</evidence>
<gene>
    <name evidence="3" type="primary">LOC111102506</name>
</gene>